<dbReference type="VEuPathDB" id="FungiDB:ASPFODRAFT_109465"/>
<dbReference type="GO" id="GO:0004672">
    <property type="term" value="F:protein kinase activity"/>
    <property type="evidence" value="ECO:0007669"/>
    <property type="project" value="InterPro"/>
</dbReference>
<organism evidence="2 3">
    <name type="scientific">Aspergillus luchuensis (strain CBS 106.47)</name>
    <dbReference type="NCBI Taxonomy" id="1137211"/>
    <lineage>
        <taxon>Eukaryota</taxon>
        <taxon>Fungi</taxon>
        <taxon>Dikarya</taxon>
        <taxon>Ascomycota</taxon>
        <taxon>Pezizomycotina</taxon>
        <taxon>Eurotiomycetes</taxon>
        <taxon>Eurotiomycetidae</taxon>
        <taxon>Eurotiales</taxon>
        <taxon>Aspergillaceae</taxon>
        <taxon>Aspergillus</taxon>
        <taxon>Aspergillus subgen. Circumdati</taxon>
    </lineage>
</organism>
<dbReference type="SUPFAM" id="SSF56112">
    <property type="entry name" value="Protein kinase-like (PK-like)"/>
    <property type="match status" value="1"/>
</dbReference>
<evidence type="ECO:0000313" key="3">
    <source>
        <dbReference type="Proteomes" id="UP000184063"/>
    </source>
</evidence>
<dbReference type="OrthoDB" id="2156052at2759"/>
<gene>
    <name evidence="2" type="ORF">ASPFODRAFT_109465</name>
</gene>
<proteinExistence type="predicted"/>
<protein>
    <recommendedName>
        <fullName evidence="1">Protein kinase domain-containing protein</fullName>
    </recommendedName>
</protein>
<dbReference type="AlphaFoldDB" id="A0A1M3T0A4"/>
<dbReference type="Proteomes" id="UP000184063">
    <property type="component" value="Unassembled WGS sequence"/>
</dbReference>
<feature type="non-terminal residue" evidence="2">
    <location>
        <position position="112"/>
    </location>
</feature>
<dbReference type="GO" id="GO:0005524">
    <property type="term" value="F:ATP binding"/>
    <property type="evidence" value="ECO:0007669"/>
    <property type="project" value="InterPro"/>
</dbReference>
<reference evidence="3" key="1">
    <citation type="journal article" date="2017" name="Genome Biol.">
        <title>Comparative genomics reveals high biological diversity and specific adaptations in the industrially and medically important fungal genus Aspergillus.</title>
        <authorList>
            <person name="de Vries R.P."/>
            <person name="Riley R."/>
            <person name="Wiebenga A."/>
            <person name="Aguilar-Osorio G."/>
            <person name="Amillis S."/>
            <person name="Uchima C.A."/>
            <person name="Anderluh G."/>
            <person name="Asadollahi M."/>
            <person name="Askin M."/>
            <person name="Barry K."/>
            <person name="Battaglia E."/>
            <person name="Bayram O."/>
            <person name="Benocci T."/>
            <person name="Braus-Stromeyer S.A."/>
            <person name="Caldana C."/>
            <person name="Canovas D."/>
            <person name="Cerqueira G.C."/>
            <person name="Chen F."/>
            <person name="Chen W."/>
            <person name="Choi C."/>
            <person name="Clum A."/>
            <person name="Dos Santos R.A."/>
            <person name="Damasio A.R."/>
            <person name="Diallinas G."/>
            <person name="Emri T."/>
            <person name="Fekete E."/>
            <person name="Flipphi M."/>
            <person name="Freyberg S."/>
            <person name="Gallo A."/>
            <person name="Gournas C."/>
            <person name="Habgood R."/>
            <person name="Hainaut M."/>
            <person name="Harispe M.L."/>
            <person name="Henrissat B."/>
            <person name="Hilden K.S."/>
            <person name="Hope R."/>
            <person name="Hossain A."/>
            <person name="Karabika E."/>
            <person name="Karaffa L."/>
            <person name="Karanyi Z."/>
            <person name="Krasevec N."/>
            <person name="Kuo A."/>
            <person name="Kusch H."/>
            <person name="LaButti K."/>
            <person name="Lagendijk E.L."/>
            <person name="Lapidus A."/>
            <person name="Levasseur A."/>
            <person name="Lindquist E."/>
            <person name="Lipzen A."/>
            <person name="Logrieco A.F."/>
            <person name="MacCabe A."/>
            <person name="Maekelae M.R."/>
            <person name="Malavazi I."/>
            <person name="Melin P."/>
            <person name="Meyer V."/>
            <person name="Mielnichuk N."/>
            <person name="Miskei M."/>
            <person name="Molnar A.P."/>
            <person name="Mule G."/>
            <person name="Ngan C.Y."/>
            <person name="Orejas M."/>
            <person name="Orosz E."/>
            <person name="Ouedraogo J.P."/>
            <person name="Overkamp K.M."/>
            <person name="Park H.-S."/>
            <person name="Perrone G."/>
            <person name="Piumi F."/>
            <person name="Punt P.J."/>
            <person name="Ram A.F."/>
            <person name="Ramon A."/>
            <person name="Rauscher S."/>
            <person name="Record E."/>
            <person name="Riano-Pachon D.M."/>
            <person name="Robert V."/>
            <person name="Roehrig J."/>
            <person name="Ruller R."/>
            <person name="Salamov A."/>
            <person name="Salih N.S."/>
            <person name="Samson R.A."/>
            <person name="Sandor E."/>
            <person name="Sanguinetti M."/>
            <person name="Schuetze T."/>
            <person name="Sepcic K."/>
            <person name="Shelest E."/>
            <person name="Sherlock G."/>
            <person name="Sophianopoulou V."/>
            <person name="Squina F.M."/>
            <person name="Sun H."/>
            <person name="Susca A."/>
            <person name="Todd R.B."/>
            <person name="Tsang A."/>
            <person name="Unkles S.E."/>
            <person name="van de Wiele N."/>
            <person name="van Rossen-Uffink D."/>
            <person name="Oliveira J.V."/>
            <person name="Vesth T.C."/>
            <person name="Visser J."/>
            <person name="Yu J.-H."/>
            <person name="Zhou M."/>
            <person name="Andersen M.R."/>
            <person name="Archer D.B."/>
            <person name="Baker S.E."/>
            <person name="Benoit I."/>
            <person name="Brakhage A.A."/>
            <person name="Braus G.H."/>
            <person name="Fischer R."/>
            <person name="Frisvad J.C."/>
            <person name="Goldman G.H."/>
            <person name="Houbraken J."/>
            <person name="Oakley B."/>
            <person name="Pocsi I."/>
            <person name="Scazzocchio C."/>
            <person name="Seiboth B."/>
            <person name="vanKuyk P.A."/>
            <person name="Wortman J."/>
            <person name="Dyer P.S."/>
            <person name="Grigoriev I.V."/>
        </authorList>
    </citation>
    <scope>NUCLEOTIDE SEQUENCE [LARGE SCALE GENOMIC DNA]</scope>
    <source>
        <strain evidence="3">CBS 106.47</strain>
    </source>
</reference>
<evidence type="ECO:0000259" key="1">
    <source>
        <dbReference type="PROSITE" id="PS50011"/>
    </source>
</evidence>
<sequence length="112" mass="12840">VYHVLQKAQGSAVPIFLGAINLDKFYFVHGVGEIRHMLIMTWGGEPIRISHDEIIAHEIDRSKNEILSLGVVHQDLRLDNILWNAELGRALIIDFHCSKLDHRATKKRPRLL</sequence>
<feature type="non-terminal residue" evidence="2">
    <location>
        <position position="1"/>
    </location>
</feature>
<dbReference type="EMBL" id="KV878259">
    <property type="protein sequence ID" value="OJZ80189.1"/>
    <property type="molecule type" value="Genomic_DNA"/>
</dbReference>
<dbReference type="Gene3D" id="1.10.510.10">
    <property type="entry name" value="Transferase(Phosphotransferase) domain 1"/>
    <property type="match status" value="1"/>
</dbReference>
<dbReference type="InterPro" id="IPR011009">
    <property type="entry name" value="Kinase-like_dom_sf"/>
</dbReference>
<accession>A0A1M3T0A4</accession>
<dbReference type="PROSITE" id="PS50011">
    <property type="entry name" value="PROTEIN_KINASE_DOM"/>
    <property type="match status" value="1"/>
</dbReference>
<name>A0A1M3T0A4_ASPLC</name>
<dbReference type="InterPro" id="IPR000719">
    <property type="entry name" value="Prot_kinase_dom"/>
</dbReference>
<feature type="domain" description="Protein kinase" evidence="1">
    <location>
        <begin position="1"/>
        <end position="112"/>
    </location>
</feature>
<evidence type="ECO:0000313" key="2">
    <source>
        <dbReference type="EMBL" id="OJZ80189.1"/>
    </source>
</evidence>